<feature type="domain" description="Methylguanine DNA methyltransferase ribonuclease-like" evidence="8">
    <location>
        <begin position="80"/>
        <end position="156"/>
    </location>
</feature>
<dbReference type="InterPro" id="IPR036217">
    <property type="entry name" value="MethylDNA_cys_MeTrfase_DNAb"/>
</dbReference>
<dbReference type="NCBIfam" id="TIGR00589">
    <property type="entry name" value="ogt"/>
    <property type="match status" value="1"/>
</dbReference>
<keyword evidence="3" id="KW-0808">Transferase</keyword>
<evidence type="ECO:0000256" key="1">
    <source>
        <dbReference type="ARBA" id="ARBA00001286"/>
    </source>
</evidence>
<evidence type="ECO:0000259" key="8">
    <source>
        <dbReference type="Pfam" id="PF02870"/>
    </source>
</evidence>
<dbReference type="Gene3D" id="1.10.10.10">
    <property type="entry name" value="Winged helix-like DNA-binding domain superfamily/Winged helix DNA-binding domain"/>
    <property type="match status" value="1"/>
</dbReference>
<gene>
    <name evidence="9" type="ORF">KIH74_04120</name>
</gene>
<dbReference type="EMBL" id="JAHBAY010000001">
    <property type="protein sequence ID" value="MBT0768094.1"/>
    <property type="molecule type" value="Genomic_DNA"/>
</dbReference>
<dbReference type="InterPro" id="IPR036388">
    <property type="entry name" value="WH-like_DNA-bd_sf"/>
</dbReference>
<dbReference type="InterPro" id="IPR036631">
    <property type="entry name" value="MGMT_N_sf"/>
</dbReference>
<accession>A0ABS5TAJ9</accession>
<feature type="domain" description="Methylated-DNA-[protein]-cysteine S-methyltransferase DNA binding" evidence="7">
    <location>
        <begin position="162"/>
        <end position="241"/>
    </location>
</feature>
<evidence type="ECO:0000256" key="5">
    <source>
        <dbReference type="ARBA" id="ARBA00023204"/>
    </source>
</evidence>
<evidence type="ECO:0000259" key="7">
    <source>
        <dbReference type="Pfam" id="PF01035"/>
    </source>
</evidence>
<comment type="catalytic activity">
    <reaction evidence="1">
        <text>a 4-O-methyl-thymidine in DNA + L-cysteinyl-[protein] = a thymidine in DNA + S-methyl-L-cysteinyl-[protein]</text>
        <dbReference type="Rhea" id="RHEA:53428"/>
        <dbReference type="Rhea" id="RHEA-COMP:10131"/>
        <dbReference type="Rhea" id="RHEA-COMP:10132"/>
        <dbReference type="Rhea" id="RHEA-COMP:13555"/>
        <dbReference type="Rhea" id="RHEA-COMP:13556"/>
        <dbReference type="ChEBI" id="CHEBI:29950"/>
        <dbReference type="ChEBI" id="CHEBI:82612"/>
        <dbReference type="ChEBI" id="CHEBI:137386"/>
        <dbReference type="ChEBI" id="CHEBI:137387"/>
        <dbReference type="EC" id="2.1.1.63"/>
    </reaction>
</comment>
<protein>
    <submittedName>
        <fullName evidence="9">Methylated-DNA--[protein]-cysteine S-methyltransferase</fullName>
    </submittedName>
</protein>
<dbReference type="InterPro" id="IPR008332">
    <property type="entry name" value="MethylG_MeTrfase_N"/>
</dbReference>
<evidence type="ECO:0000313" key="9">
    <source>
        <dbReference type="EMBL" id="MBT0768094.1"/>
    </source>
</evidence>
<proteinExistence type="predicted"/>
<keyword evidence="4" id="KW-0227">DNA damage</keyword>
<dbReference type="SUPFAM" id="SSF46767">
    <property type="entry name" value="Methylated DNA-protein cysteine methyltransferase, C-terminal domain"/>
    <property type="match status" value="1"/>
</dbReference>
<keyword evidence="5" id="KW-0234">DNA repair</keyword>
<dbReference type="Pfam" id="PF01035">
    <property type="entry name" value="DNA_binding_1"/>
    <property type="match status" value="1"/>
</dbReference>
<dbReference type="InterPro" id="IPR014048">
    <property type="entry name" value="MethylDNA_cys_MeTrfase_DNA-bd"/>
</dbReference>
<dbReference type="CDD" id="cd06445">
    <property type="entry name" value="ATase"/>
    <property type="match status" value="1"/>
</dbReference>
<evidence type="ECO:0000256" key="6">
    <source>
        <dbReference type="ARBA" id="ARBA00049348"/>
    </source>
</evidence>
<reference evidence="9 10" key="1">
    <citation type="submission" date="2021-05" db="EMBL/GenBank/DDBJ databases">
        <title>Kineosporia and Streptomyces sp. nov. two new marine actinobacteria isolated from Coral.</title>
        <authorList>
            <person name="Buangrab K."/>
            <person name="Sutthacheep M."/>
            <person name="Yeemin T."/>
            <person name="Harunari E."/>
            <person name="Igarashi Y."/>
            <person name="Kanchanasin P."/>
            <person name="Tanasupawat S."/>
            <person name="Phongsopitanun W."/>
        </authorList>
    </citation>
    <scope>NUCLEOTIDE SEQUENCE [LARGE SCALE GENOMIC DNA]</scope>
    <source>
        <strain evidence="9 10">J2-2</strain>
    </source>
</reference>
<comment type="caution">
    <text evidence="9">The sequence shown here is derived from an EMBL/GenBank/DDBJ whole genome shotgun (WGS) entry which is preliminary data.</text>
</comment>
<dbReference type="Pfam" id="PF02870">
    <property type="entry name" value="Methyltransf_1N"/>
    <property type="match status" value="1"/>
</dbReference>
<dbReference type="Proteomes" id="UP001197247">
    <property type="component" value="Unassembled WGS sequence"/>
</dbReference>
<keyword evidence="2" id="KW-0489">Methyltransferase</keyword>
<organism evidence="9 10">
    <name type="scientific">Kineosporia corallincola</name>
    <dbReference type="NCBI Taxonomy" id="2835133"/>
    <lineage>
        <taxon>Bacteria</taxon>
        <taxon>Bacillati</taxon>
        <taxon>Actinomycetota</taxon>
        <taxon>Actinomycetes</taxon>
        <taxon>Kineosporiales</taxon>
        <taxon>Kineosporiaceae</taxon>
        <taxon>Kineosporia</taxon>
    </lineage>
</organism>
<dbReference type="PANTHER" id="PTHR10815">
    <property type="entry name" value="METHYLATED-DNA--PROTEIN-CYSTEINE METHYLTRANSFERASE"/>
    <property type="match status" value="1"/>
</dbReference>
<evidence type="ECO:0000256" key="4">
    <source>
        <dbReference type="ARBA" id="ARBA00022763"/>
    </source>
</evidence>
<dbReference type="PROSITE" id="PS00374">
    <property type="entry name" value="MGMT"/>
    <property type="match status" value="1"/>
</dbReference>
<evidence type="ECO:0000313" key="10">
    <source>
        <dbReference type="Proteomes" id="UP001197247"/>
    </source>
</evidence>
<comment type="catalytic activity">
    <reaction evidence="6">
        <text>a 6-O-methyl-2'-deoxyguanosine in DNA + L-cysteinyl-[protein] = S-methyl-L-cysteinyl-[protein] + a 2'-deoxyguanosine in DNA</text>
        <dbReference type="Rhea" id="RHEA:24000"/>
        <dbReference type="Rhea" id="RHEA-COMP:10131"/>
        <dbReference type="Rhea" id="RHEA-COMP:10132"/>
        <dbReference type="Rhea" id="RHEA-COMP:11367"/>
        <dbReference type="Rhea" id="RHEA-COMP:11368"/>
        <dbReference type="ChEBI" id="CHEBI:29950"/>
        <dbReference type="ChEBI" id="CHEBI:82612"/>
        <dbReference type="ChEBI" id="CHEBI:85445"/>
        <dbReference type="ChEBI" id="CHEBI:85448"/>
        <dbReference type="EC" id="2.1.1.63"/>
    </reaction>
</comment>
<dbReference type="Gene3D" id="3.30.160.70">
    <property type="entry name" value="Methylated DNA-protein cysteine methyltransferase domain"/>
    <property type="match status" value="1"/>
</dbReference>
<evidence type="ECO:0000256" key="3">
    <source>
        <dbReference type="ARBA" id="ARBA00022679"/>
    </source>
</evidence>
<keyword evidence="10" id="KW-1185">Reference proteome</keyword>
<sequence>MTKTWNPEILNLFPRLPELSAREEEAATVPDADLSLLEQALVDLLDRGTGEGPGDIADHQSALRARLAQAASERGLIDVAYRTIETDLGPLLLAATPLGLVRVAYAVEGHQKILTELAERIGPRILHAPERLDRVAQQIDEYLRGERHSFDVPLDLRLARGAFRHDVLMQLQTIAYGSTASYAAVAAAAGSPKAVRAVGTACAKNPLPVVVPCHRVVRSDGSTGQYVGGPAAKQTLLDLESSGAAA</sequence>
<dbReference type="SUPFAM" id="SSF53155">
    <property type="entry name" value="Methylated DNA-protein cysteine methyltransferase domain"/>
    <property type="match status" value="1"/>
</dbReference>
<evidence type="ECO:0000256" key="2">
    <source>
        <dbReference type="ARBA" id="ARBA00022603"/>
    </source>
</evidence>
<dbReference type="InterPro" id="IPR001497">
    <property type="entry name" value="MethylDNA_cys_MeTrfase_AS"/>
</dbReference>
<dbReference type="PANTHER" id="PTHR10815:SF5">
    <property type="entry name" value="METHYLATED-DNA--PROTEIN-CYSTEINE METHYLTRANSFERASE"/>
    <property type="match status" value="1"/>
</dbReference>
<name>A0ABS5TAJ9_9ACTN</name>